<sequence length="281" mass="31913">MLNRPHRDVKPENLLLHAVGEDAKLKIMDFRSSVLYKPDSWVLPYRTENLEEVYTLGHTGPGRFGTTLICTHLRVHVNPQGALRLRLEEDSDNAAPERYGQREAANLIKNVVVIPLFFVAKLKIIDFDSSVFYKPVTIIGLQNIHFKLLLALCFITARSTPLKFEISPSFISVITRSTRNSFMLRTLNTVLCFSGEILCDVVGSPYYVAQEVLRKHYGPESDMWSAGVILYILLSGVPPFWAETEQEILLGRLDFHEPWPSISDSAKDLIQKMLDQNPKKA</sequence>
<dbReference type="GO" id="GO:0005524">
    <property type="term" value="F:ATP binding"/>
    <property type="evidence" value="ECO:0007669"/>
    <property type="project" value="UniProtKB-KW"/>
</dbReference>
<evidence type="ECO:0000256" key="6">
    <source>
        <dbReference type="ARBA" id="ARBA00022840"/>
    </source>
</evidence>
<evidence type="ECO:0000259" key="7">
    <source>
        <dbReference type="PROSITE" id="PS50011"/>
    </source>
</evidence>
<comment type="similarity">
    <text evidence="1">Belongs to the protein kinase superfamily. CAMK Ser/Thr protein kinase family. CaMK subfamily.</text>
</comment>
<proteinExistence type="inferred from homology"/>
<keyword evidence="4" id="KW-0547">Nucleotide-binding</keyword>
<keyword evidence="3" id="KW-0808">Transferase</keyword>
<evidence type="ECO:0000313" key="9">
    <source>
        <dbReference type="Proteomes" id="UP000257109"/>
    </source>
</evidence>
<dbReference type="Gene3D" id="1.10.510.10">
    <property type="entry name" value="Transferase(Phosphotransferase) domain 1"/>
    <property type="match status" value="2"/>
</dbReference>
<dbReference type="GO" id="GO:0004674">
    <property type="term" value="F:protein serine/threonine kinase activity"/>
    <property type="evidence" value="ECO:0007669"/>
    <property type="project" value="UniProtKB-KW"/>
</dbReference>
<accession>A0A371FK96</accession>
<evidence type="ECO:0000256" key="4">
    <source>
        <dbReference type="ARBA" id="ARBA00022741"/>
    </source>
</evidence>
<evidence type="ECO:0000313" key="8">
    <source>
        <dbReference type="EMBL" id="RDX78630.1"/>
    </source>
</evidence>
<dbReference type="Pfam" id="PF00069">
    <property type="entry name" value="Pkinase"/>
    <property type="match status" value="1"/>
</dbReference>
<dbReference type="AlphaFoldDB" id="A0A371FK96"/>
<dbReference type="SUPFAM" id="SSF56112">
    <property type="entry name" value="Protein kinase-like (PK-like)"/>
    <property type="match status" value="1"/>
</dbReference>
<evidence type="ECO:0000256" key="2">
    <source>
        <dbReference type="ARBA" id="ARBA00022527"/>
    </source>
</evidence>
<dbReference type="EMBL" id="QJKJ01008804">
    <property type="protein sequence ID" value="RDX78630.1"/>
    <property type="molecule type" value="Genomic_DNA"/>
</dbReference>
<dbReference type="STRING" id="157652.A0A371FK96"/>
<keyword evidence="6" id="KW-0067">ATP-binding</keyword>
<gene>
    <name evidence="8" type="ORF">CR513_41059</name>
</gene>
<protein>
    <recommendedName>
        <fullName evidence="7">Protein kinase domain-containing protein</fullName>
    </recommendedName>
</protein>
<dbReference type="InterPro" id="IPR011009">
    <property type="entry name" value="Kinase-like_dom_sf"/>
</dbReference>
<reference evidence="8" key="1">
    <citation type="submission" date="2018-05" db="EMBL/GenBank/DDBJ databases">
        <title>Draft genome of Mucuna pruriens seed.</title>
        <authorList>
            <person name="Nnadi N.E."/>
            <person name="Vos R."/>
            <person name="Hasami M.H."/>
            <person name="Devisetty U.K."/>
            <person name="Aguiy J.C."/>
        </authorList>
    </citation>
    <scope>NUCLEOTIDE SEQUENCE [LARGE SCALE GENOMIC DNA]</scope>
    <source>
        <strain evidence="8">JCA_2017</strain>
    </source>
</reference>
<dbReference type="InterPro" id="IPR000719">
    <property type="entry name" value="Prot_kinase_dom"/>
</dbReference>
<dbReference type="SMART" id="SM00220">
    <property type="entry name" value="S_TKc"/>
    <property type="match status" value="1"/>
</dbReference>
<evidence type="ECO:0000256" key="3">
    <source>
        <dbReference type="ARBA" id="ARBA00022679"/>
    </source>
</evidence>
<evidence type="ECO:0000256" key="5">
    <source>
        <dbReference type="ARBA" id="ARBA00022777"/>
    </source>
</evidence>
<dbReference type="PANTHER" id="PTHR24349">
    <property type="entry name" value="SERINE/THREONINE-PROTEIN KINASE"/>
    <property type="match status" value="1"/>
</dbReference>
<organism evidence="8 9">
    <name type="scientific">Mucuna pruriens</name>
    <name type="common">Velvet bean</name>
    <name type="synonym">Dolichos pruriens</name>
    <dbReference type="NCBI Taxonomy" id="157652"/>
    <lineage>
        <taxon>Eukaryota</taxon>
        <taxon>Viridiplantae</taxon>
        <taxon>Streptophyta</taxon>
        <taxon>Embryophyta</taxon>
        <taxon>Tracheophyta</taxon>
        <taxon>Spermatophyta</taxon>
        <taxon>Magnoliopsida</taxon>
        <taxon>eudicotyledons</taxon>
        <taxon>Gunneridae</taxon>
        <taxon>Pentapetalae</taxon>
        <taxon>rosids</taxon>
        <taxon>fabids</taxon>
        <taxon>Fabales</taxon>
        <taxon>Fabaceae</taxon>
        <taxon>Papilionoideae</taxon>
        <taxon>50 kb inversion clade</taxon>
        <taxon>NPAAA clade</taxon>
        <taxon>indigoferoid/millettioid clade</taxon>
        <taxon>Phaseoleae</taxon>
        <taxon>Mucuna</taxon>
    </lineage>
</organism>
<dbReference type="OrthoDB" id="9948461at2759"/>
<keyword evidence="9" id="KW-1185">Reference proteome</keyword>
<dbReference type="InterPro" id="IPR050205">
    <property type="entry name" value="CDPK_Ser/Thr_kinases"/>
</dbReference>
<name>A0A371FK96_MUCPR</name>
<comment type="caution">
    <text evidence="8">The sequence shown here is derived from an EMBL/GenBank/DDBJ whole genome shotgun (WGS) entry which is preliminary data.</text>
</comment>
<evidence type="ECO:0000256" key="1">
    <source>
        <dbReference type="ARBA" id="ARBA00005354"/>
    </source>
</evidence>
<keyword evidence="5" id="KW-0418">Kinase</keyword>
<feature type="non-terminal residue" evidence="8">
    <location>
        <position position="281"/>
    </location>
</feature>
<feature type="domain" description="Protein kinase" evidence="7">
    <location>
        <begin position="1"/>
        <end position="281"/>
    </location>
</feature>
<dbReference type="Proteomes" id="UP000257109">
    <property type="component" value="Unassembled WGS sequence"/>
</dbReference>
<keyword evidence="2" id="KW-0723">Serine/threonine-protein kinase</keyword>
<dbReference type="PROSITE" id="PS50011">
    <property type="entry name" value="PROTEIN_KINASE_DOM"/>
    <property type="match status" value="1"/>
</dbReference>